<sequence>MKTLAFVVVLTLGLADCFAQEEEVNIPWTPGFKLKWKDFQGSKNGPSWALATTCASIDVKSSYVDDSLTFRVTNNFIANLSFFDHTAIDRFGDSLPDLLSHEQLHFDIAELHTRIMRKSLLEVTSWDTFDLELYESKIESVYDLRNKMDSLYDRETANGLLKTNQEEWGNKIQSLLLELETFYESNEIAAPKQ</sequence>
<keyword evidence="3" id="KW-1185">Reference proteome</keyword>
<evidence type="ECO:0000313" key="2">
    <source>
        <dbReference type="EMBL" id="WOK07343.1"/>
    </source>
</evidence>
<evidence type="ECO:0000313" key="3">
    <source>
        <dbReference type="Proteomes" id="UP001302349"/>
    </source>
</evidence>
<reference evidence="2 3" key="1">
    <citation type="journal article" date="2023" name="Microbiol. Resour. Announc.">
        <title>Complete Genome Sequence of Imperialibacter roseus strain P4T.</title>
        <authorList>
            <person name="Tizabi D.R."/>
            <person name="Bachvaroff T."/>
            <person name="Hill R.T."/>
        </authorList>
    </citation>
    <scope>NUCLEOTIDE SEQUENCE [LARGE SCALE GENOMIC DNA]</scope>
    <source>
        <strain evidence="2 3">P4T</strain>
    </source>
</reference>
<name>A0ABZ0ISC7_9BACT</name>
<evidence type="ECO:0008006" key="4">
    <source>
        <dbReference type="Google" id="ProtNLM"/>
    </source>
</evidence>
<evidence type="ECO:0000256" key="1">
    <source>
        <dbReference type="SAM" id="SignalP"/>
    </source>
</evidence>
<keyword evidence="1" id="KW-0732">Signal</keyword>
<dbReference type="EMBL" id="CP136051">
    <property type="protein sequence ID" value="WOK07343.1"/>
    <property type="molecule type" value="Genomic_DNA"/>
</dbReference>
<dbReference type="Proteomes" id="UP001302349">
    <property type="component" value="Chromosome"/>
</dbReference>
<protein>
    <recommendedName>
        <fullName evidence="4">DUF922 domain-containing protein</fullName>
    </recommendedName>
</protein>
<gene>
    <name evidence="2" type="ORF">RT717_01745</name>
</gene>
<dbReference type="RefSeq" id="WP_317490023.1">
    <property type="nucleotide sequence ID" value="NZ_CP136051.1"/>
</dbReference>
<feature type="chain" id="PRO_5047038631" description="DUF922 domain-containing protein" evidence="1">
    <location>
        <begin position="20"/>
        <end position="193"/>
    </location>
</feature>
<organism evidence="2 3">
    <name type="scientific">Imperialibacter roseus</name>
    <dbReference type="NCBI Taxonomy" id="1324217"/>
    <lineage>
        <taxon>Bacteria</taxon>
        <taxon>Pseudomonadati</taxon>
        <taxon>Bacteroidota</taxon>
        <taxon>Cytophagia</taxon>
        <taxon>Cytophagales</taxon>
        <taxon>Flammeovirgaceae</taxon>
        <taxon>Imperialibacter</taxon>
    </lineage>
</organism>
<feature type="signal peptide" evidence="1">
    <location>
        <begin position="1"/>
        <end position="19"/>
    </location>
</feature>
<proteinExistence type="predicted"/>
<accession>A0ABZ0ISC7</accession>